<organism evidence="1 2">
    <name type="scientific">Photobacterium damselae subsp. damselae</name>
    <name type="common">Listonella damsela</name>
    <dbReference type="NCBI Taxonomy" id="85581"/>
    <lineage>
        <taxon>Bacteria</taxon>
        <taxon>Pseudomonadati</taxon>
        <taxon>Pseudomonadota</taxon>
        <taxon>Gammaproteobacteria</taxon>
        <taxon>Vibrionales</taxon>
        <taxon>Vibrionaceae</taxon>
        <taxon>Photobacterium</taxon>
    </lineage>
</organism>
<proteinExistence type="predicted"/>
<dbReference type="AlphaFoldDB" id="A0A850QWM8"/>
<accession>A0A850QWM8</accession>
<dbReference type="EMBL" id="JABXOR010001461">
    <property type="protein sequence ID" value="NVP03022.1"/>
    <property type="molecule type" value="Genomic_DNA"/>
</dbReference>
<evidence type="ECO:0000313" key="1">
    <source>
        <dbReference type="EMBL" id="NVP03022.1"/>
    </source>
</evidence>
<dbReference type="Proteomes" id="UP000533429">
    <property type="component" value="Unassembled WGS sequence"/>
</dbReference>
<evidence type="ECO:0000313" key="2">
    <source>
        <dbReference type="Proteomes" id="UP000533429"/>
    </source>
</evidence>
<gene>
    <name evidence="1" type="ORF">HWA77_22700</name>
</gene>
<protein>
    <submittedName>
        <fullName evidence="1">Uncharacterized protein</fullName>
    </submittedName>
</protein>
<name>A0A850QWM8_PHODD</name>
<sequence length="78" mass="8877">MRLFKTEEQRKAAELARKQAEIAKAAANKAYKSEFGMTADQYLQLRGIEVQPVTKVVCSKDKQPPRNQPMVRSLWGIV</sequence>
<comment type="caution">
    <text evidence="1">The sequence shown here is derived from an EMBL/GenBank/DDBJ whole genome shotgun (WGS) entry which is preliminary data.</text>
</comment>
<reference evidence="1 2" key="1">
    <citation type="submission" date="2020-06" db="EMBL/GenBank/DDBJ databases">
        <title>Photobacterium damselae subsp. damselae comparative genomics.</title>
        <authorList>
            <person name="Osorio C.R."/>
        </authorList>
    </citation>
    <scope>NUCLEOTIDE SEQUENCE [LARGE SCALE GENOMIC DNA]</scope>
    <source>
        <strain evidence="1 2">TW250/03</strain>
    </source>
</reference>